<comment type="subunit">
    <text evidence="10">Tetramer of two alpha and two beta subunits.</text>
</comment>
<keyword evidence="3 10" id="KW-0963">Cytoplasm</keyword>
<dbReference type="GO" id="GO:0006426">
    <property type="term" value="P:glycyl-tRNA aminoacylation"/>
    <property type="evidence" value="ECO:0007669"/>
    <property type="project" value="UniProtKB-UniRule"/>
</dbReference>
<dbReference type="SUPFAM" id="SSF109604">
    <property type="entry name" value="HD-domain/PDEase-like"/>
    <property type="match status" value="1"/>
</dbReference>
<dbReference type="GO" id="GO:0005829">
    <property type="term" value="C:cytosol"/>
    <property type="evidence" value="ECO:0007669"/>
    <property type="project" value="TreeGrafter"/>
</dbReference>
<evidence type="ECO:0000256" key="5">
    <source>
        <dbReference type="ARBA" id="ARBA00022741"/>
    </source>
</evidence>
<dbReference type="GO" id="GO:0006420">
    <property type="term" value="P:arginyl-tRNA aminoacylation"/>
    <property type="evidence" value="ECO:0007669"/>
    <property type="project" value="InterPro"/>
</dbReference>
<protein>
    <recommendedName>
        <fullName evidence="10">Glycine--tRNA ligase beta subunit</fullName>
        <ecNumber evidence="10">6.1.1.14</ecNumber>
    </recommendedName>
    <alternativeName>
        <fullName evidence="10">Glycyl-tRNA synthetase beta subunit</fullName>
        <shortName evidence="10">GlyRS</shortName>
    </alternativeName>
</protein>
<dbReference type="PANTHER" id="PTHR30075">
    <property type="entry name" value="GLYCYL-TRNA SYNTHETASE"/>
    <property type="match status" value="1"/>
</dbReference>
<comment type="catalytic activity">
    <reaction evidence="9 10">
        <text>tRNA(Gly) + glycine + ATP = glycyl-tRNA(Gly) + AMP + diphosphate</text>
        <dbReference type="Rhea" id="RHEA:16013"/>
        <dbReference type="Rhea" id="RHEA-COMP:9664"/>
        <dbReference type="Rhea" id="RHEA-COMP:9683"/>
        <dbReference type="ChEBI" id="CHEBI:30616"/>
        <dbReference type="ChEBI" id="CHEBI:33019"/>
        <dbReference type="ChEBI" id="CHEBI:57305"/>
        <dbReference type="ChEBI" id="CHEBI:78442"/>
        <dbReference type="ChEBI" id="CHEBI:78522"/>
        <dbReference type="ChEBI" id="CHEBI:456215"/>
        <dbReference type="EC" id="6.1.1.14"/>
    </reaction>
</comment>
<evidence type="ECO:0000256" key="11">
    <source>
        <dbReference type="SAM" id="MobiDB-lite"/>
    </source>
</evidence>
<dbReference type="InterPro" id="IPR015944">
    <property type="entry name" value="Gly-tRNA-synth_bsu"/>
</dbReference>
<evidence type="ECO:0000256" key="7">
    <source>
        <dbReference type="ARBA" id="ARBA00022917"/>
    </source>
</evidence>
<name>A0A538U5F9_UNCEI</name>
<evidence type="ECO:0000313" key="13">
    <source>
        <dbReference type="EMBL" id="TMQ71128.1"/>
    </source>
</evidence>
<dbReference type="Pfam" id="PF02092">
    <property type="entry name" value="tRNA_synt_2f"/>
    <property type="match status" value="1"/>
</dbReference>
<proteinExistence type="inferred from homology"/>
<evidence type="ECO:0000256" key="8">
    <source>
        <dbReference type="ARBA" id="ARBA00023146"/>
    </source>
</evidence>
<feature type="region of interest" description="Disordered" evidence="11">
    <location>
        <begin position="1"/>
        <end position="35"/>
    </location>
</feature>
<dbReference type="GO" id="GO:0005524">
    <property type="term" value="F:ATP binding"/>
    <property type="evidence" value="ECO:0007669"/>
    <property type="project" value="UniProtKB-UniRule"/>
</dbReference>
<evidence type="ECO:0000256" key="3">
    <source>
        <dbReference type="ARBA" id="ARBA00022490"/>
    </source>
</evidence>
<keyword evidence="4 10" id="KW-0436">Ligase</keyword>
<dbReference type="InterPro" id="IPR006194">
    <property type="entry name" value="Gly-tRNA-synth_heterodimer"/>
</dbReference>
<dbReference type="InterPro" id="IPR008909">
    <property type="entry name" value="DALR_anticod-bd"/>
</dbReference>
<evidence type="ECO:0000256" key="2">
    <source>
        <dbReference type="ARBA" id="ARBA00008226"/>
    </source>
</evidence>
<evidence type="ECO:0000256" key="6">
    <source>
        <dbReference type="ARBA" id="ARBA00022840"/>
    </source>
</evidence>
<dbReference type="Pfam" id="PF05746">
    <property type="entry name" value="DALR_1"/>
    <property type="match status" value="1"/>
</dbReference>
<gene>
    <name evidence="10" type="primary">glyS</name>
    <name evidence="13" type="ORF">E6K80_06475</name>
</gene>
<evidence type="ECO:0000313" key="14">
    <source>
        <dbReference type="Proteomes" id="UP000319836"/>
    </source>
</evidence>
<organism evidence="13 14">
    <name type="scientific">Eiseniibacteriota bacterium</name>
    <dbReference type="NCBI Taxonomy" id="2212470"/>
    <lineage>
        <taxon>Bacteria</taxon>
        <taxon>Candidatus Eiseniibacteriota</taxon>
    </lineage>
</organism>
<evidence type="ECO:0000256" key="1">
    <source>
        <dbReference type="ARBA" id="ARBA00004496"/>
    </source>
</evidence>
<dbReference type="PROSITE" id="PS50861">
    <property type="entry name" value="AA_TRNA_LIGASE_II_GLYAB"/>
    <property type="match status" value="1"/>
</dbReference>
<reference evidence="13 14" key="1">
    <citation type="journal article" date="2019" name="Nat. Microbiol.">
        <title>Mediterranean grassland soil C-N compound turnover is dependent on rainfall and depth, and is mediated by genomically divergent microorganisms.</title>
        <authorList>
            <person name="Diamond S."/>
            <person name="Andeer P.F."/>
            <person name="Li Z."/>
            <person name="Crits-Christoph A."/>
            <person name="Burstein D."/>
            <person name="Anantharaman K."/>
            <person name="Lane K.R."/>
            <person name="Thomas B.C."/>
            <person name="Pan C."/>
            <person name="Northen T.R."/>
            <person name="Banfield J.F."/>
        </authorList>
    </citation>
    <scope>NUCLEOTIDE SEQUENCE [LARGE SCALE GENOMIC DNA]</scope>
    <source>
        <strain evidence="13">WS_10</strain>
    </source>
</reference>
<comment type="subcellular location">
    <subcellularLocation>
        <location evidence="1 10">Cytoplasm</location>
    </subcellularLocation>
</comment>
<keyword evidence="5 10" id="KW-0547">Nucleotide-binding</keyword>
<evidence type="ECO:0000259" key="12">
    <source>
        <dbReference type="Pfam" id="PF05746"/>
    </source>
</evidence>
<evidence type="ECO:0000256" key="4">
    <source>
        <dbReference type="ARBA" id="ARBA00022598"/>
    </source>
</evidence>
<dbReference type="Proteomes" id="UP000319836">
    <property type="component" value="Unassembled WGS sequence"/>
</dbReference>
<dbReference type="PANTHER" id="PTHR30075:SF2">
    <property type="entry name" value="GLYCINE--TRNA LIGASE, CHLOROPLASTIC_MITOCHONDRIAL 2"/>
    <property type="match status" value="1"/>
</dbReference>
<dbReference type="GO" id="GO:0004814">
    <property type="term" value="F:arginine-tRNA ligase activity"/>
    <property type="evidence" value="ECO:0007669"/>
    <property type="project" value="InterPro"/>
</dbReference>
<dbReference type="AlphaFoldDB" id="A0A538U5F9"/>
<comment type="similarity">
    <text evidence="2 10">Belongs to the class-II aminoacyl-tRNA synthetase family.</text>
</comment>
<sequence>MAGPEGASGRVRGRQRQGRGARGRRSGRRFGARGRGRIEGEGCRVSHELLFEIGAEEIPPSYVLPALEQLERGMRAGLAELRLEFDRVLVHGAPRRLAVAVTGLAGRQPDRDEEVTGPQWSAAFDGAGRPTRALLGFCQGRGMDPKAARKVTTPRGEYVGLTVHHAGKPALEVLPALLARLATGLLFPKSMRWLDDDTRFARPVRWLTALLDADVVPVEAFGLTAGRESFGHRFLARGPVTLAHARDYLPALERAFVLADHRRRRERIERQVTALAAATGGAVHRDAELIEINTFLAEWPTPFSGDFDPRYVDLPNEVIVTALREHQKFFAVVRSAGSDALLPHFVAVRDGDERGLDLVRRGNQAVLTARLEDAEFYWRTDLERGIDRQIESLGGWLAERLAPDAANAVRRAALLCKVDLLGEMIGSGKEYASLEGIMGGHYARRAGEPEAVAAAIAEHYRPRGGGDALPATGAGALLALADKLDHVAGAFVAGKIPKGSEDPYGVRRAGNGVIRILMDRELRLDLYATSMESTRILFANDPNLPHAEIMRRLGEFWRGRIETGLDERGIAYDLREATLEARPIAADGRSRPGWIDPCEALDRARVLAAFRSDARFEPLAILFKRVSNILKAATEPLPGAFDRAAMREPAEHELVTALERARAKTDPLWERRSYAEILPALLEMEQAIHTFFDRVLVNAEDTATRLNRLQLLSKVRALFLRGWDVSKVVVEGERVTGASTLTTSA</sequence>
<feature type="domain" description="DALR anticodon binding" evidence="12">
    <location>
        <begin position="624"/>
        <end position="722"/>
    </location>
</feature>
<keyword evidence="7 10" id="KW-0648">Protein biosynthesis</keyword>
<dbReference type="EC" id="6.1.1.14" evidence="10"/>
<keyword evidence="8 10" id="KW-0030">Aminoacyl-tRNA synthetase</keyword>
<dbReference type="HAMAP" id="MF_00255">
    <property type="entry name" value="Gly_tRNA_synth_beta"/>
    <property type="match status" value="1"/>
</dbReference>
<comment type="caution">
    <text evidence="13">The sequence shown here is derived from an EMBL/GenBank/DDBJ whole genome shotgun (WGS) entry which is preliminary data.</text>
</comment>
<feature type="compositionally biased region" description="Basic residues" evidence="11">
    <location>
        <begin position="11"/>
        <end position="35"/>
    </location>
</feature>
<evidence type="ECO:0000256" key="9">
    <source>
        <dbReference type="ARBA" id="ARBA00047937"/>
    </source>
</evidence>
<dbReference type="EMBL" id="VBPA01000148">
    <property type="protein sequence ID" value="TMQ71128.1"/>
    <property type="molecule type" value="Genomic_DNA"/>
</dbReference>
<dbReference type="GO" id="GO:0004820">
    <property type="term" value="F:glycine-tRNA ligase activity"/>
    <property type="evidence" value="ECO:0007669"/>
    <property type="project" value="UniProtKB-UniRule"/>
</dbReference>
<dbReference type="PRINTS" id="PR01045">
    <property type="entry name" value="TRNASYNTHGB"/>
</dbReference>
<dbReference type="NCBIfam" id="TIGR00211">
    <property type="entry name" value="glyS"/>
    <property type="match status" value="1"/>
</dbReference>
<accession>A0A538U5F9</accession>
<keyword evidence="6 10" id="KW-0067">ATP-binding</keyword>
<evidence type="ECO:0000256" key="10">
    <source>
        <dbReference type="HAMAP-Rule" id="MF_00255"/>
    </source>
</evidence>